<evidence type="ECO:0000256" key="6">
    <source>
        <dbReference type="ARBA" id="ARBA00022840"/>
    </source>
</evidence>
<dbReference type="Gene3D" id="3.30.930.10">
    <property type="entry name" value="Bira Bifunctional Protein, Domain 2"/>
    <property type="match status" value="1"/>
</dbReference>
<dbReference type="NCBIfam" id="TIGR00545">
    <property type="entry name" value="lipoyltrans"/>
    <property type="match status" value="1"/>
</dbReference>
<dbReference type="InterPro" id="IPR019491">
    <property type="entry name" value="Lipoate_protein_ligase_C"/>
</dbReference>
<dbReference type="SUPFAM" id="SSF55681">
    <property type="entry name" value="Class II aaRS and biotin synthetases"/>
    <property type="match status" value="1"/>
</dbReference>
<evidence type="ECO:0000256" key="4">
    <source>
        <dbReference type="ARBA" id="ARBA00022598"/>
    </source>
</evidence>
<dbReference type="InterPro" id="IPR004143">
    <property type="entry name" value="BPL_LPL_catalytic"/>
</dbReference>
<keyword evidence="10" id="KW-1185">Reference proteome</keyword>
<dbReference type="KEGG" id="hpk:Hprae_1129"/>
<dbReference type="STRING" id="572479.Hprae_1129"/>
<dbReference type="GO" id="GO:0005524">
    <property type="term" value="F:ATP binding"/>
    <property type="evidence" value="ECO:0007669"/>
    <property type="project" value="UniProtKB-KW"/>
</dbReference>
<reference evidence="10" key="1">
    <citation type="submission" date="2010-10" db="EMBL/GenBank/DDBJ databases">
        <title>The complete genome of Halanaerobium praevalens DSM 2228.</title>
        <authorList>
            <consortium name="US DOE Joint Genome Institute (JGI-PGF)"/>
            <person name="Lucas S."/>
            <person name="Copeland A."/>
            <person name="Lapidus A."/>
            <person name="Glavina del Rio T."/>
            <person name="Dalin E."/>
            <person name="Tice H."/>
            <person name="Bruce D."/>
            <person name="Goodwin L."/>
            <person name="Pitluck S."/>
            <person name="Kyrpides N."/>
            <person name="Mavromatis K."/>
            <person name="Ivanova N."/>
            <person name="Ovchinnikova G."/>
            <person name="Chertkov O."/>
            <person name="Detter J.C."/>
            <person name="Han C."/>
            <person name="Larimer F."/>
            <person name="Land M."/>
            <person name="Hauser L."/>
            <person name="Markowitz V."/>
            <person name="Cheng J.-F."/>
            <person name="Hugenholtz P."/>
            <person name="Woyke T."/>
            <person name="Wu D."/>
            <person name="Tindall B."/>
            <person name="Pomrenke H.G."/>
            <person name="Brambilla E."/>
            <person name="Klenk H.-P."/>
            <person name="Eisen J.A."/>
        </authorList>
    </citation>
    <scope>NUCLEOTIDE SEQUENCE [LARGE SCALE GENOMIC DNA]</scope>
    <source>
        <strain evidence="10">ATCC 33744 / DSM 2228 / GSL</strain>
    </source>
</reference>
<dbReference type="GO" id="GO:0005737">
    <property type="term" value="C:cytoplasm"/>
    <property type="evidence" value="ECO:0007669"/>
    <property type="project" value="TreeGrafter"/>
</dbReference>
<keyword evidence="5" id="KW-0547">Nucleotide-binding</keyword>
<evidence type="ECO:0000313" key="9">
    <source>
        <dbReference type="EMBL" id="ADO77280.1"/>
    </source>
</evidence>
<dbReference type="InterPro" id="IPR004562">
    <property type="entry name" value="LipoylTrfase_LipoateP_Ligase"/>
</dbReference>
<evidence type="ECO:0000256" key="7">
    <source>
        <dbReference type="ARBA" id="ARBA00048037"/>
    </source>
</evidence>
<dbReference type="PANTHER" id="PTHR12561">
    <property type="entry name" value="LIPOATE-PROTEIN LIGASE"/>
    <property type="match status" value="1"/>
</dbReference>
<name>E3DLT3_HALPG</name>
<sequence>MQTKELKAKFIASKSYNPWENLALEEYLLNNLNENEIILYLWQNKDTIVIGRNQNAWQECSVNKLQEKEVKLARRLSGGGAVFHDQGNLNYTILMPKAEYELEKQLQIILAALQNLGFKAKFSGRNDILCQNKKVSGTAYYFGTKAAYIHGTVLVNSDLKKLSSLLTVSAAKIKSKGIDSVKARVINLSQIDQQITVSKIKESIKNSFAAIYQQKKALANVELDYQELEKLTNKYASWDWRFGESPDFDLCLDHRFQWGGVELKLKLASAIITKAVLYSDAMYGDLIPKIAEALTDQPFQLAKILNAVQNSFENYQFLDSKKGEKIKLEFLNWLEKELKTVI</sequence>
<reference evidence="9 10" key="2">
    <citation type="journal article" date="2011" name="Stand. Genomic Sci.">
        <title>Complete genome sequence of the extremely halophilic Halanaerobium praevalens type strain (GSL).</title>
        <authorList>
            <person name="Ivanova N."/>
            <person name="Sikorski J."/>
            <person name="Chertkov O."/>
            <person name="Nolan M."/>
            <person name="Lucas S."/>
            <person name="Hammon N."/>
            <person name="Deshpande S."/>
            <person name="Cheng J.F."/>
            <person name="Tapia R."/>
            <person name="Han C."/>
            <person name="Goodwin L."/>
            <person name="Pitluck S."/>
            <person name="Huntemann M."/>
            <person name="Liolios K."/>
            <person name="Pagani I."/>
            <person name="Mavromatis K."/>
            <person name="Ovchinikova G."/>
            <person name="Pati A."/>
            <person name="Chen A."/>
            <person name="Palaniappan K."/>
            <person name="Land M."/>
            <person name="Hauser L."/>
            <person name="Brambilla E.M."/>
            <person name="Kannan K.P."/>
            <person name="Rohde M."/>
            <person name="Tindall B.J."/>
            <person name="Goker M."/>
            <person name="Detter J.C."/>
            <person name="Woyke T."/>
            <person name="Bristow J."/>
            <person name="Eisen J.A."/>
            <person name="Markowitz V."/>
            <person name="Hugenholtz P."/>
            <person name="Kyrpides N.C."/>
            <person name="Klenk H.P."/>
            <person name="Lapidus A."/>
        </authorList>
    </citation>
    <scope>NUCLEOTIDE SEQUENCE [LARGE SCALE GENOMIC DNA]</scope>
    <source>
        <strain evidence="10">ATCC 33744 / DSM 2228 / GSL</strain>
    </source>
</reference>
<comment type="pathway">
    <text evidence="2">Protein modification; protein lipoylation via exogenous pathway; protein N(6)-(lipoyl)lysine from lipoate: step 1/2.</text>
</comment>
<comment type="catalytic activity">
    <reaction evidence="7">
        <text>L-lysyl-[lipoyl-carrier protein] + (R)-lipoate + ATP = N(6)-[(R)-lipoyl]-L-lysyl-[lipoyl-carrier protein] + AMP + diphosphate + H(+)</text>
        <dbReference type="Rhea" id="RHEA:49288"/>
        <dbReference type="Rhea" id="RHEA-COMP:10500"/>
        <dbReference type="Rhea" id="RHEA-COMP:10502"/>
        <dbReference type="ChEBI" id="CHEBI:15378"/>
        <dbReference type="ChEBI" id="CHEBI:29969"/>
        <dbReference type="ChEBI" id="CHEBI:30616"/>
        <dbReference type="ChEBI" id="CHEBI:33019"/>
        <dbReference type="ChEBI" id="CHEBI:83088"/>
        <dbReference type="ChEBI" id="CHEBI:83099"/>
        <dbReference type="ChEBI" id="CHEBI:456215"/>
        <dbReference type="EC" id="6.3.1.20"/>
    </reaction>
</comment>
<evidence type="ECO:0000259" key="8">
    <source>
        <dbReference type="PROSITE" id="PS51733"/>
    </source>
</evidence>
<dbReference type="PATRIC" id="fig|572479.3.peg.1141"/>
<feature type="domain" description="BPL/LPL catalytic" evidence="8">
    <location>
        <begin position="33"/>
        <end position="216"/>
    </location>
</feature>
<dbReference type="GO" id="GO:0009249">
    <property type="term" value="P:protein lipoylation"/>
    <property type="evidence" value="ECO:0007669"/>
    <property type="project" value="InterPro"/>
</dbReference>
<evidence type="ECO:0000256" key="1">
    <source>
        <dbReference type="ARBA" id="ARBA00005085"/>
    </source>
</evidence>
<comment type="pathway">
    <text evidence="1">Protein modification; protein lipoylation via exogenous pathway; protein N(6)-(lipoyl)lysine from lipoate: step 2/2.</text>
</comment>
<dbReference type="Proteomes" id="UP000006866">
    <property type="component" value="Chromosome"/>
</dbReference>
<dbReference type="eggNOG" id="COG0095">
    <property type="taxonomic scope" value="Bacteria"/>
</dbReference>
<dbReference type="CDD" id="cd16443">
    <property type="entry name" value="LplA"/>
    <property type="match status" value="1"/>
</dbReference>
<dbReference type="PANTHER" id="PTHR12561:SF3">
    <property type="entry name" value="LIPOYLTRANSFERASE 1, MITOCHONDRIAL"/>
    <property type="match status" value="1"/>
</dbReference>
<dbReference type="PROSITE" id="PS51733">
    <property type="entry name" value="BPL_LPL_CATALYTIC"/>
    <property type="match status" value="1"/>
</dbReference>
<protein>
    <recommendedName>
        <fullName evidence="3">lipoate--protein ligase</fullName>
        <ecNumber evidence="3">6.3.1.20</ecNumber>
    </recommendedName>
</protein>
<evidence type="ECO:0000256" key="2">
    <source>
        <dbReference type="ARBA" id="ARBA00005124"/>
    </source>
</evidence>
<gene>
    <name evidence="9" type="ordered locus">Hprae_1129</name>
</gene>
<dbReference type="Gene3D" id="3.30.390.50">
    <property type="entry name" value="CO dehydrogenase flavoprotein, C-terminal domain"/>
    <property type="match status" value="1"/>
</dbReference>
<dbReference type="InterPro" id="IPR045864">
    <property type="entry name" value="aa-tRNA-synth_II/BPL/LPL"/>
</dbReference>
<dbReference type="GO" id="GO:0016979">
    <property type="term" value="F:lipoate-protein ligase activity"/>
    <property type="evidence" value="ECO:0007669"/>
    <property type="project" value="UniProtKB-EC"/>
</dbReference>
<evidence type="ECO:0000256" key="5">
    <source>
        <dbReference type="ARBA" id="ARBA00022741"/>
    </source>
</evidence>
<dbReference type="GO" id="GO:0017118">
    <property type="term" value="F:lipoyltransferase activity"/>
    <property type="evidence" value="ECO:0007669"/>
    <property type="project" value="TreeGrafter"/>
</dbReference>
<dbReference type="UniPathway" id="UPA00537">
    <property type="reaction ID" value="UER00594"/>
</dbReference>
<keyword evidence="4 9" id="KW-0436">Ligase</keyword>
<dbReference type="HOGENOM" id="CLU_022986_0_1_9"/>
<dbReference type="AlphaFoldDB" id="E3DLT3"/>
<organism evidence="9 10">
    <name type="scientific">Halanaerobium praevalens (strain ATCC 33744 / DSM 2228 / GSL)</name>
    <dbReference type="NCBI Taxonomy" id="572479"/>
    <lineage>
        <taxon>Bacteria</taxon>
        <taxon>Bacillati</taxon>
        <taxon>Bacillota</taxon>
        <taxon>Clostridia</taxon>
        <taxon>Halanaerobiales</taxon>
        <taxon>Halanaerobiaceae</taxon>
        <taxon>Halanaerobium</taxon>
    </lineage>
</organism>
<evidence type="ECO:0000256" key="3">
    <source>
        <dbReference type="ARBA" id="ARBA00012367"/>
    </source>
</evidence>
<dbReference type="SUPFAM" id="SSF82649">
    <property type="entry name" value="SufE/NifU"/>
    <property type="match status" value="1"/>
</dbReference>
<evidence type="ECO:0000313" key="10">
    <source>
        <dbReference type="Proteomes" id="UP000006866"/>
    </source>
</evidence>
<dbReference type="Pfam" id="PF21948">
    <property type="entry name" value="LplA-B_cat"/>
    <property type="match status" value="1"/>
</dbReference>
<dbReference type="RefSeq" id="WP_014553310.1">
    <property type="nucleotide sequence ID" value="NC_017455.1"/>
</dbReference>
<accession>E3DLT3</accession>
<dbReference type="OrthoDB" id="9788148at2"/>
<dbReference type="EC" id="6.3.1.20" evidence="3"/>
<dbReference type="Pfam" id="PF10437">
    <property type="entry name" value="Lip_prot_lig_C"/>
    <property type="match status" value="1"/>
</dbReference>
<dbReference type="EMBL" id="CP002175">
    <property type="protein sequence ID" value="ADO77280.1"/>
    <property type="molecule type" value="Genomic_DNA"/>
</dbReference>
<keyword evidence="6" id="KW-0067">ATP-binding</keyword>
<proteinExistence type="predicted"/>